<dbReference type="Gene3D" id="3.40.50.1820">
    <property type="entry name" value="alpha/beta hydrolase"/>
    <property type="match status" value="1"/>
</dbReference>
<evidence type="ECO:0000313" key="2">
    <source>
        <dbReference type="Proteomes" id="UP000215224"/>
    </source>
</evidence>
<keyword evidence="2" id="KW-1185">Reference proteome</keyword>
<dbReference type="EMBL" id="CP018866">
    <property type="protein sequence ID" value="AST89894.1"/>
    <property type="molecule type" value="Genomic_DNA"/>
</dbReference>
<dbReference type="RefSeq" id="WP_066416250.1">
    <property type="nucleotide sequence ID" value="NZ_CP018866.1"/>
</dbReference>
<accession>A0A223KKK1</accession>
<dbReference type="STRING" id="1314751.GCA_001591425_02350"/>
<protein>
    <recommendedName>
        <fullName evidence="3">DUF2974 domain-containing protein</fullName>
    </recommendedName>
</protein>
<dbReference type="AlphaFoldDB" id="A0A223KKK1"/>
<gene>
    <name evidence="1" type="ORF">BC6307_00680</name>
</gene>
<reference evidence="1 2" key="1">
    <citation type="submission" date="2016-12" db="EMBL/GenBank/DDBJ databases">
        <title>The whole genome sequencing and assembly of Bacillus cohnii DSM 6307T strain.</title>
        <authorList>
            <person name="Lee Y.-J."/>
            <person name="Yi H."/>
            <person name="Bahn Y.-S."/>
            <person name="Kim J.F."/>
            <person name="Lee D.-W."/>
        </authorList>
    </citation>
    <scope>NUCLEOTIDE SEQUENCE [LARGE SCALE GENOMIC DNA]</scope>
    <source>
        <strain evidence="1 2">DSM 6307</strain>
    </source>
</reference>
<sequence>MGNMLDYLDWRGDLSFAQSPFNEVDNLILSQLAYVNFEGIVPPRGNDESISIKDAAEFYFKMYEEETIMNFGFLIRISVPLLKKLGESNRFGNARLSQYVNIIDLDEQKQFSAIHITLSDETIFVAFRGTDNTIVGWKENFNMSFMMPVPAQLEAVRYLNETVRGYDTKLRIGGHSKGGNLAIFASVMCQSQIKANILEVYNNDGPGFNREMTESKEYKEVLSRMKTIVPESSVVGMLLEHEEDYYVVKSSKTGFMQHDAMTWEVLGKGFVHVGHVTQESKLLDVTLKAWVNRMDKEQREQFVDAIAYVFHAANIESLDDLSRSKWKKASEMLIVINHMAPEHKEVLTKTLKLLFDEGRRVYKEAKSKGD</sequence>
<evidence type="ECO:0008006" key="3">
    <source>
        <dbReference type="Google" id="ProtNLM"/>
    </source>
</evidence>
<dbReference type="KEGG" id="bcoh:BC6307_00680"/>
<evidence type="ECO:0000313" key="1">
    <source>
        <dbReference type="EMBL" id="AST89894.1"/>
    </source>
</evidence>
<dbReference type="Proteomes" id="UP000215224">
    <property type="component" value="Chromosome"/>
</dbReference>
<dbReference type="InterPro" id="IPR029058">
    <property type="entry name" value="AB_hydrolase_fold"/>
</dbReference>
<dbReference type="SUPFAM" id="SSF53474">
    <property type="entry name" value="alpha/beta-Hydrolases"/>
    <property type="match status" value="1"/>
</dbReference>
<proteinExistence type="predicted"/>
<dbReference type="Pfam" id="PF11187">
    <property type="entry name" value="Mbeg1-like"/>
    <property type="match status" value="1"/>
</dbReference>
<dbReference type="InterPro" id="IPR024499">
    <property type="entry name" value="Mbeg1-like"/>
</dbReference>
<organism evidence="1 2">
    <name type="scientific">Sutcliffiella cohnii</name>
    <dbReference type="NCBI Taxonomy" id="33932"/>
    <lineage>
        <taxon>Bacteria</taxon>
        <taxon>Bacillati</taxon>
        <taxon>Bacillota</taxon>
        <taxon>Bacilli</taxon>
        <taxon>Bacillales</taxon>
        <taxon>Bacillaceae</taxon>
        <taxon>Sutcliffiella</taxon>
    </lineage>
</organism>
<name>A0A223KKK1_9BACI</name>